<reference evidence="2 3" key="1">
    <citation type="submission" date="2022-10" db="EMBL/GenBank/DDBJ databases">
        <title>Aestuariibacter sp. AA17 isolated from Montipora capitata coral fragment.</title>
        <authorList>
            <person name="Emsley S.A."/>
            <person name="Pfannmuller K.M."/>
            <person name="Loughran R.M."/>
            <person name="Shlafstein M."/>
            <person name="Papke E."/>
            <person name="Saw J.H."/>
            <person name="Ushijima B."/>
            <person name="Videau P."/>
        </authorList>
    </citation>
    <scope>NUCLEOTIDE SEQUENCE [LARGE SCALE GENOMIC DNA]</scope>
    <source>
        <strain evidence="2 3">AA17</strain>
    </source>
</reference>
<gene>
    <name evidence="2" type="ORF">OE749_06975</name>
</gene>
<dbReference type="RefSeq" id="WP_263711690.1">
    <property type="nucleotide sequence ID" value="NZ_JAOWKX010000003.1"/>
</dbReference>
<evidence type="ECO:0000313" key="3">
    <source>
        <dbReference type="Proteomes" id="UP001652504"/>
    </source>
</evidence>
<keyword evidence="3" id="KW-1185">Reference proteome</keyword>
<evidence type="ECO:0000313" key="2">
    <source>
        <dbReference type="EMBL" id="MCV2884432.1"/>
    </source>
</evidence>
<keyword evidence="1" id="KW-0732">Signal</keyword>
<feature type="chain" id="PRO_5046625239" evidence="1">
    <location>
        <begin position="21"/>
        <end position="107"/>
    </location>
</feature>
<proteinExistence type="predicted"/>
<accession>A0ABT3A774</accession>
<sequence length="107" mass="11514">MKNVMLSIALATLFSASAQADIQSPKKVRFVGDVAYAGFCKAVVNDNVDLFKRSVRRFVGPLGGTKEEVLARVLRNDNVTCSGEGIKDFANQRNATDVVAYIEGTSA</sequence>
<name>A0ABT3A774_9ALTE</name>
<dbReference type="Proteomes" id="UP001652504">
    <property type="component" value="Unassembled WGS sequence"/>
</dbReference>
<organism evidence="2 3">
    <name type="scientific">Fluctibacter corallii</name>
    <dbReference type="NCBI Taxonomy" id="2984329"/>
    <lineage>
        <taxon>Bacteria</taxon>
        <taxon>Pseudomonadati</taxon>
        <taxon>Pseudomonadota</taxon>
        <taxon>Gammaproteobacteria</taxon>
        <taxon>Alteromonadales</taxon>
        <taxon>Alteromonadaceae</taxon>
        <taxon>Fluctibacter</taxon>
    </lineage>
</organism>
<feature type="signal peptide" evidence="1">
    <location>
        <begin position="1"/>
        <end position="20"/>
    </location>
</feature>
<comment type="caution">
    <text evidence="2">The sequence shown here is derived from an EMBL/GenBank/DDBJ whole genome shotgun (WGS) entry which is preliminary data.</text>
</comment>
<dbReference type="EMBL" id="JAOWKX010000003">
    <property type="protein sequence ID" value="MCV2884432.1"/>
    <property type="molecule type" value="Genomic_DNA"/>
</dbReference>
<protein>
    <submittedName>
        <fullName evidence="2">Uncharacterized protein</fullName>
    </submittedName>
</protein>
<evidence type="ECO:0000256" key="1">
    <source>
        <dbReference type="SAM" id="SignalP"/>
    </source>
</evidence>